<keyword evidence="4" id="KW-0255">Endonuclease</keyword>
<feature type="compositionally biased region" description="Basic and acidic residues" evidence="7">
    <location>
        <begin position="785"/>
        <end position="795"/>
    </location>
</feature>
<accession>A0AAQ5X7R5</accession>
<dbReference type="GO" id="GO:0003677">
    <property type="term" value="F:DNA binding"/>
    <property type="evidence" value="ECO:0007669"/>
    <property type="project" value="TreeGrafter"/>
</dbReference>
<reference evidence="10" key="3">
    <citation type="submission" date="2025-09" db="UniProtKB">
        <authorList>
            <consortium name="Ensembl"/>
        </authorList>
    </citation>
    <scope>IDENTIFICATION</scope>
</reference>
<feature type="compositionally biased region" description="Basic and acidic residues" evidence="7">
    <location>
        <begin position="703"/>
        <end position="722"/>
    </location>
</feature>
<sequence>MRTAGLLVVVGLCALNITSSLKICAFNVQSFGESKANNKKVMGILLKILSRCDLCLIQEVRDSKGEAIQALVKALNRFDEYNSYSYVESERLGRKTYKEQYVYIYRNDVLQVKELYQYPKLEGDGANETDVFSREPFIVRFNSPTTLVKDFVLIGQHTCPKTAMKEMDELYTVFKGMYKKWKTENVMILGDLNADCSYVTIKGWKAVRLRSDPSFHWLIGDDQDTTVRLKTHCAYDRIIVHGREIISGVVPGSAQPFNFKENFHLTEAEALEVSDHFPVEVDLKPNHRYLLRHELIFTESCVTILIHHQLSCFSLNLNFVFDCCRLCRASETKTTSKLTSFHELTKMEGFADLLTDAFSETSVPSIPDGDLDFESLNLDEKCDEDENLAETDGALLQEAADETAVLFGKEAEDASYSAENEVCEDDKSDEEDFAGVRTPEEHCTSSDGDSEQEDSVSGEDEDNEEEEEEGTVEEPGDLLMSVHCDDELHDGDKEDRIFAEGQPLAPEAAENPQVRNEEQGEAESDEEEEDEEEEEEEEAYFGKLPEDGSEMTIKGVGAEEDEQEKVEEKQEDSSDPEWEGMKIEQEENAQEVESPYGDEPAKAGSEFPSISLQNLQDLIAEVDSEESVEKMKDFSGEEHQEAGESFADYPSDFSSCEYAEDGGKSQESKKNASLCASECDSDARQQDMSLERDAADLTCDEDADRKEDDDLYGRDLEMEADRLMSLGGQETERFLGNDDGEDADWSGSYSSSDEEFQPRRNNEELLDNMCLQEPEKSNPNVGSSTEDHHNTKAEPADYLSWEFDVLKTDDLLSEYLFEDPEKAGTPYEDANRRPEEDDNCYSVVQREDSRTTSSSYQGSLDDDFFFNAGLEASGATELGALGEDEYEEERNWEQEQERIKAFYKFYDDSDEENGKEGRQIKVQFCADPLSRVIHYETDSSDRDSLSSSSDREENPSSAETSDEPKEPEDILQRRPACDPPNVQLTETIPDISTTQTCTGKHKCLSPLKLMLKMGLVTATGLLMFWLTTDQADWIREIFFF</sequence>
<feature type="compositionally biased region" description="Basic and acidic residues" evidence="7">
    <location>
        <begin position="661"/>
        <end position="670"/>
    </location>
</feature>
<evidence type="ECO:0000256" key="4">
    <source>
        <dbReference type="ARBA" id="ARBA00022759"/>
    </source>
</evidence>
<proteinExistence type="inferred from homology"/>
<dbReference type="PANTHER" id="PTHR11371">
    <property type="entry name" value="DEOXYRIBONUCLEASE"/>
    <property type="match status" value="1"/>
</dbReference>
<keyword evidence="6" id="KW-1015">Disulfide bond</keyword>
<evidence type="ECO:0000256" key="3">
    <source>
        <dbReference type="ARBA" id="ARBA00022729"/>
    </source>
</evidence>
<dbReference type="Gene3D" id="3.60.10.10">
    <property type="entry name" value="Endonuclease/exonuclease/phosphatase"/>
    <property type="match status" value="1"/>
</dbReference>
<dbReference type="InterPro" id="IPR016202">
    <property type="entry name" value="DNase_I"/>
</dbReference>
<keyword evidence="3 8" id="KW-0732">Signal</keyword>
<dbReference type="InterPro" id="IPR005135">
    <property type="entry name" value="Endo/exonuclease/phosphatase"/>
</dbReference>
<feature type="chain" id="PRO_5043859956" description="Endonuclease/exonuclease/phosphatase domain-containing protein" evidence="8">
    <location>
        <begin position="21"/>
        <end position="1040"/>
    </location>
</feature>
<keyword evidence="2" id="KW-0540">Nuclease</keyword>
<evidence type="ECO:0000256" key="1">
    <source>
        <dbReference type="ARBA" id="ARBA00007359"/>
    </source>
</evidence>
<evidence type="ECO:0000313" key="10">
    <source>
        <dbReference type="Ensembl" id="ENSAOCP00000037343.1"/>
    </source>
</evidence>
<feature type="compositionally biased region" description="Acidic residues" evidence="7">
    <location>
        <begin position="421"/>
        <end position="433"/>
    </location>
</feature>
<comment type="similarity">
    <text evidence="1">Belongs to the DNase I family.</text>
</comment>
<feature type="compositionally biased region" description="Basic and acidic residues" evidence="7">
    <location>
        <begin position="962"/>
        <end position="976"/>
    </location>
</feature>
<evidence type="ECO:0000256" key="2">
    <source>
        <dbReference type="ARBA" id="ARBA00022722"/>
    </source>
</evidence>
<dbReference type="FunFam" id="3.60.10.10:FF:000007">
    <property type="entry name" value="Deoxyribonuclease"/>
    <property type="match status" value="1"/>
</dbReference>
<keyword evidence="5" id="KW-0378">Hydrolase</keyword>
<feature type="compositionally biased region" description="Acidic residues" evidence="7">
    <location>
        <begin position="519"/>
        <end position="539"/>
    </location>
</feature>
<feature type="compositionally biased region" description="Basic and acidic residues" evidence="7">
    <location>
        <begin position="627"/>
        <end position="642"/>
    </location>
</feature>
<dbReference type="SUPFAM" id="SSF56219">
    <property type="entry name" value="DNase I-like"/>
    <property type="match status" value="1"/>
</dbReference>
<name>A0AAQ5X7R5_AMPOC</name>
<dbReference type="PRINTS" id="PR00130">
    <property type="entry name" value="DNASEI"/>
</dbReference>
<feature type="region of interest" description="Disordered" evidence="7">
    <location>
        <begin position="936"/>
        <end position="982"/>
    </location>
</feature>
<dbReference type="CDD" id="cd10282">
    <property type="entry name" value="DNase1"/>
    <property type="match status" value="1"/>
</dbReference>
<feature type="signal peptide" evidence="8">
    <location>
        <begin position="1"/>
        <end position="20"/>
    </location>
</feature>
<dbReference type="SMART" id="SM00476">
    <property type="entry name" value="DNaseIc"/>
    <property type="match status" value="1"/>
</dbReference>
<dbReference type="Pfam" id="PF03372">
    <property type="entry name" value="Exo_endo_phos"/>
    <property type="match status" value="1"/>
</dbReference>
<dbReference type="InterPro" id="IPR036691">
    <property type="entry name" value="Endo/exonu/phosph_ase_sf"/>
</dbReference>
<feature type="compositionally biased region" description="Basic and acidic residues" evidence="7">
    <location>
        <begin position="483"/>
        <end position="498"/>
    </location>
</feature>
<feature type="compositionally biased region" description="Acidic residues" evidence="7">
    <location>
        <begin position="448"/>
        <end position="476"/>
    </location>
</feature>
<keyword evidence="11" id="KW-1185">Reference proteome</keyword>
<feature type="region of interest" description="Disordered" evidence="7">
    <location>
        <begin position="817"/>
        <end position="858"/>
    </location>
</feature>
<dbReference type="Ensembl" id="ENSAOCT00000075634.1">
    <property type="protein sequence ID" value="ENSAOCP00000037343.1"/>
    <property type="gene ID" value="ENSAOCG00000012703.2"/>
</dbReference>
<dbReference type="Proteomes" id="UP001501940">
    <property type="component" value="Chromosome 8"/>
</dbReference>
<dbReference type="GeneTree" id="ENSGT00950000182846"/>
<reference evidence="10" key="2">
    <citation type="submission" date="2025-08" db="UniProtKB">
        <authorList>
            <consortium name="Ensembl"/>
        </authorList>
    </citation>
    <scope>IDENTIFICATION</scope>
</reference>
<feature type="compositionally biased region" description="Basic and acidic residues" evidence="7">
    <location>
        <begin position="681"/>
        <end position="695"/>
    </location>
</feature>
<feature type="compositionally biased region" description="Basic and acidic residues" evidence="7">
    <location>
        <begin position="936"/>
        <end position="954"/>
    </location>
</feature>
<evidence type="ECO:0000256" key="8">
    <source>
        <dbReference type="SAM" id="SignalP"/>
    </source>
</evidence>
<feature type="region of interest" description="Disordered" evidence="7">
    <location>
        <begin position="411"/>
        <end position="609"/>
    </location>
</feature>
<feature type="domain" description="Endonuclease/exonuclease/phosphatase" evidence="9">
    <location>
        <begin position="25"/>
        <end position="276"/>
    </location>
</feature>
<dbReference type="GO" id="GO:0006308">
    <property type="term" value="P:DNA catabolic process"/>
    <property type="evidence" value="ECO:0007669"/>
    <property type="project" value="InterPro"/>
</dbReference>
<feature type="region of interest" description="Disordered" evidence="7">
    <location>
        <begin position="624"/>
        <end position="796"/>
    </location>
</feature>
<organism evidence="10 11">
    <name type="scientific">Amphiprion ocellaris</name>
    <name type="common">Clown anemonefish</name>
    <dbReference type="NCBI Taxonomy" id="80972"/>
    <lineage>
        <taxon>Eukaryota</taxon>
        <taxon>Metazoa</taxon>
        <taxon>Chordata</taxon>
        <taxon>Craniata</taxon>
        <taxon>Vertebrata</taxon>
        <taxon>Euteleostomi</taxon>
        <taxon>Actinopterygii</taxon>
        <taxon>Neopterygii</taxon>
        <taxon>Teleostei</taxon>
        <taxon>Neoteleostei</taxon>
        <taxon>Acanthomorphata</taxon>
        <taxon>Ovalentaria</taxon>
        <taxon>Pomacentridae</taxon>
        <taxon>Amphiprion</taxon>
    </lineage>
</organism>
<reference evidence="10 11" key="1">
    <citation type="submission" date="2022-01" db="EMBL/GenBank/DDBJ databases">
        <title>A chromosome-scale genome assembly of the false clownfish, Amphiprion ocellaris.</title>
        <authorList>
            <person name="Ryu T."/>
        </authorList>
    </citation>
    <scope>NUCLEOTIDE SEQUENCE [LARGE SCALE GENOMIC DNA]</scope>
</reference>
<dbReference type="GO" id="GO:0004530">
    <property type="term" value="F:deoxyribonuclease I activity"/>
    <property type="evidence" value="ECO:0007669"/>
    <property type="project" value="TreeGrafter"/>
</dbReference>
<evidence type="ECO:0000313" key="11">
    <source>
        <dbReference type="Proteomes" id="UP001501940"/>
    </source>
</evidence>
<evidence type="ECO:0000256" key="7">
    <source>
        <dbReference type="SAM" id="MobiDB-lite"/>
    </source>
</evidence>
<evidence type="ECO:0000259" key="9">
    <source>
        <dbReference type="Pfam" id="PF03372"/>
    </source>
</evidence>
<dbReference type="GO" id="GO:0005634">
    <property type="term" value="C:nucleus"/>
    <property type="evidence" value="ECO:0007669"/>
    <property type="project" value="TreeGrafter"/>
</dbReference>
<evidence type="ECO:0000256" key="5">
    <source>
        <dbReference type="ARBA" id="ARBA00022801"/>
    </source>
</evidence>
<protein>
    <recommendedName>
        <fullName evidence="9">Endonuclease/exonuclease/phosphatase domain-containing protein</fullName>
    </recommendedName>
</protein>
<dbReference type="AlphaFoldDB" id="A0AAQ5X7R5"/>
<evidence type="ECO:0000256" key="6">
    <source>
        <dbReference type="ARBA" id="ARBA00023157"/>
    </source>
</evidence>
<dbReference type="PANTHER" id="PTHR11371:SF11">
    <property type="entry name" value="DEOXYRIBONUCLEASE"/>
    <property type="match status" value="1"/>
</dbReference>